<feature type="transmembrane region" description="Helical" evidence="1">
    <location>
        <begin position="117"/>
        <end position="138"/>
    </location>
</feature>
<feature type="transmembrane region" description="Helical" evidence="1">
    <location>
        <begin position="42"/>
        <end position="64"/>
    </location>
</feature>
<feature type="transmembrane region" description="Helical" evidence="1">
    <location>
        <begin position="225"/>
        <end position="243"/>
    </location>
</feature>
<dbReference type="EMBL" id="JBHTLM010000012">
    <property type="protein sequence ID" value="MFD1177891.1"/>
    <property type="molecule type" value="Genomic_DNA"/>
</dbReference>
<keyword evidence="1" id="KW-1133">Transmembrane helix</keyword>
<feature type="transmembrane region" description="Helical" evidence="1">
    <location>
        <begin position="363"/>
        <end position="378"/>
    </location>
</feature>
<feature type="transmembrane region" description="Helical" evidence="1">
    <location>
        <begin position="167"/>
        <end position="184"/>
    </location>
</feature>
<feature type="transmembrane region" description="Helical" evidence="1">
    <location>
        <begin position="384"/>
        <end position="401"/>
    </location>
</feature>
<evidence type="ECO:0008006" key="4">
    <source>
        <dbReference type="Google" id="ProtNLM"/>
    </source>
</evidence>
<feature type="transmembrane region" description="Helical" evidence="1">
    <location>
        <begin position="292"/>
        <end position="312"/>
    </location>
</feature>
<dbReference type="RefSeq" id="WP_379320339.1">
    <property type="nucleotide sequence ID" value="NZ_JBHTLM010000012.1"/>
</dbReference>
<evidence type="ECO:0000313" key="3">
    <source>
        <dbReference type="Proteomes" id="UP001597262"/>
    </source>
</evidence>
<organism evidence="2 3">
    <name type="scientific">Paenibacillus puldeungensis</name>
    <dbReference type="NCBI Taxonomy" id="696536"/>
    <lineage>
        <taxon>Bacteria</taxon>
        <taxon>Bacillati</taxon>
        <taxon>Bacillota</taxon>
        <taxon>Bacilli</taxon>
        <taxon>Bacillales</taxon>
        <taxon>Paenibacillaceae</taxon>
        <taxon>Paenibacillus</taxon>
    </lineage>
</organism>
<feature type="transmembrane region" description="Helical" evidence="1">
    <location>
        <begin position="85"/>
        <end position="111"/>
    </location>
</feature>
<feature type="transmembrane region" description="Helical" evidence="1">
    <location>
        <begin position="249"/>
        <end position="271"/>
    </location>
</feature>
<evidence type="ECO:0000313" key="2">
    <source>
        <dbReference type="EMBL" id="MFD1177891.1"/>
    </source>
</evidence>
<feature type="transmembrane region" description="Helical" evidence="1">
    <location>
        <begin position="324"/>
        <end position="343"/>
    </location>
</feature>
<keyword evidence="1" id="KW-0812">Transmembrane</keyword>
<name>A0ABW3RZF5_9BACL</name>
<feature type="transmembrane region" description="Helical" evidence="1">
    <location>
        <begin position="145"/>
        <end position="161"/>
    </location>
</feature>
<reference evidence="3" key="1">
    <citation type="journal article" date="2019" name="Int. J. Syst. Evol. Microbiol.">
        <title>The Global Catalogue of Microorganisms (GCM) 10K type strain sequencing project: providing services to taxonomists for standard genome sequencing and annotation.</title>
        <authorList>
            <consortium name="The Broad Institute Genomics Platform"/>
            <consortium name="The Broad Institute Genome Sequencing Center for Infectious Disease"/>
            <person name="Wu L."/>
            <person name="Ma J."/>
        </authorList>
    </citation>
    <scope>NUCLEOTIDE SEQUENCE [LARGE SCALE GENOMIC DNA]</scope>
    <source>
        <strain evidence="3">CCUG 59189</strain>
    </source>
</reference>
<proteinExistence type="predicted"/>
<dbReference type="Proteomes" id="UP001597262">
    <property type="component" value="Unassembled WGS sequence"/>
</dbReference>
<keyword evidence="3" id="KW-1185">Reference proteome</keyword>
<protein>
    <recommendedName>
        <fullName evidence="4">Sporulation killing factor system integral membrane protein</fullName>
    </recommendedName>
</protein>
<comment type="caution">
    <text evidence="2">The sequence shown here is derived from an EMBL/GenBank/DDBJ whole genome shotgun (WGS) entry which is preliminary data.</text>
</comment>
<gene>
    <name evidence="2" type="ORF">ACFQ3W_16495</name>
</gene>
<evidence type="ECO:0000256" key="1">
    <source>
        <dbReference type="SAM" id="Phobius"/>
    </source>
</evidence>
<accession>A0ABW3RZF5</accession>
<feature type="transmembrane region" description="Helical" evidence="1">
    <location>
        <begin position="19"/>
        <end position="36"/>
    </location>
</feature>
<keyword evidence="1" id="KW-0472">Membrane</keyword>
<sequence length="404" mass="45747">MGTVKAISKQLLGAQYERITKSLLACLILFFALFAAEIRIPVAPFILFLTATVFTAGVMWQTLSSSQNAESMMGLFMLPFENKELTFSYTVAFSGYTLITKSSWVLALFFAVGNWSILQVLVALLCACNGCMMATVWYSMMGQKRILPAFLWETGIILSIFYVQQLPVLFCIVFISLGLSVLYLRSVNAYTFYRPVSAKALVKHSGKTGSVFIYLLRYLITNKNYLINTFGLWGIACFLPLLLGQFEGLNIMPLGFAILCLNTPICILLSCDPGTEQAIRVLPGQAIRFGSRYCLFIFLVHMTTSTVYLFSWQFQYGGISGMDVLMAVLFALQSAVLSVLLEWLRPIRHWKVENDLWHHPRKYVVPLLMMLVAAFISTWPFMVWIWLCVLLIEILSFLLIARRI</sequence>